<dbReference type="InterPro" id="IPR006045">
    <property type="entry name" value="Cupin_1"/>
</dbReference>
<dbReference type="SUPFAM" id="SSF51182">
    <property type="entry name" value="RmlC-like cupins"/>
    <property type="match status" value="1"/>
</dbReference>
<reference evidence="2 3" key="1">
    <citation type="submission" date="2022-12" db="EMBL/GenBank/DDBJ databases">
        <title>Genomic features and morphological characterization of a novel Knufia sp. strain isolated from spacecraft assembly facility.</title>
        <authorList>
            <person name="Teixeira M."/>
            <person name="Chander A.M."/>
            <person name="Stajich J.E."/>
            <person name="Venkateswaran K."/>
        </authorList>
    </citation>
    <scope>NUCLEOTIDE SEQUENCE [LARGE SCALE GENOMIC DNA]</scope>
    <source>
        <strain evidence="2 3">FJI-L2-BK-P2</strain>
    </source>
</reference>
<comment type="caution">
    <text evidence="2">The sequence shown here is derived from an EMBL/GenBank/DDBJ whole genome shotgun (WGS) entry which is preliminary data.</text>
</comment>
<dbReference type="PANTHER" id="PTHR36448">
    <property type="entry name" value="BLR7373 PROTEIN"/>
    <property type="match status" value="1"/>
</dbReference>
<gene>
    <name evidence="2" type="ORF">OHC33_010532</name>
</gene>
<dbReference type="EMBL" id="JAKLMC020000047">
    <property type="protein sequence ID" value="KAK5948498.1"/>
    <property type="molecule type" value="Genomic_DNA"/>
</dbReference>
<dbReference type="Pfam" id="PF00190">
    <property type="entry name" value="Cupin_1"/>
    <property type="match status" value="1"/>
</dbReference>
<accession>A0AAN8E8Y7</accession>
<sequence>MVNVKRYHLPPTPLIPNSPYPLLHYPGLLSDQLASSTNIAPQVHDLFALNGWRTQWIFRYGSTQEAHYHSGTHECMAVLSGTATIRFGIADTSPDLEESTHGNAKEHGGIELEARAGDVFILPAGLAHKTFDTSPAEAFALLTPGKGRGVQADDPRAALEKIDLNGFTMIGAYPVDGKWDYSTGGENAGEYDRVWGVPRPECDPVLGKDEGGLVGQWVERDMSGFERGRRREGGYGGDGKMTVDVDFLQ</sequence>
<name>A0AAN8E8Y7_9EURO</name>
<proteinExistence type="predicted"/>
<feature type="domain" description="Cupin type-1" evidence="1">
    <location>
        <begin position="59"/>
        <end position="141"/>
    </location>
</feature>
<dbReference type="Gene3D" id="2.60.120.10">
    <property type="entry name" value="Jelly Rolls"/>
    <property type="match status" value="1"/>
</dbReference>
<dbReference type="Proteomes" id="UP001316803">
    <property type="component" value="Unassembled WGS sequence"/>
</dbReference>
<dbReference type="CDD" id="cd02219">
    <property type="entry name" value="cupin_YjlB-like"/>
    <property type="match status" value="1"/>
</dbReference>
<evidence type="ECO:0000313" key="3">
    <source>
        <dbReference type="Proteomes" id="UP001316803"/>
    </source>
</evidence>
<protein>
    <recommendedName>
        <fullName evidence="1">Cupin type-1 domain-containing protein</fullName>
    </recommendedName>
</protein>
<dbReference type="InterPro" id="IPR047121">
    <property type="entry name" value="YjiB-like"/>
</dbReference>
<organism evidence="2 3">
    <name type="scientific">Knufia fluminis</name>
    <dbReference type="NCBI Taxonomy" id="191047"/>
    <lineage>
        <taxon>Eukaryota</taxon>
        <taxon>Fungi</taxon>
        <taxon>Dikarya</taxon>
        <taxon>Ascomycota</taxon>
        <taxon>Pezizomycotina</taxon>
        <taxon>Eurotiomycetes</taxon>
        <taxon>Chaetothyriomycetidae</taxon>
        <taxon>Chaetothyriales</taxon>
        <taxon>Trichomeriaceae</taxon>
        <taxon>Knufia</taxon>
    </lineage>
</organism>
<evidence type="ECO:0000313" key="2">
    <source>
        <dbReference type="EMBL" id="KAK5948498.1"/>
    </source>
</evidence>
<keyword evidence="3" id="KW-1185">Reference proteome</keyword>
<dbReference type="PANTHER" id="PTHR36448:SF3">
    <property type="entry name" value="CUPIN TYPE-2 DOMAIN-CONTAINING PROTEIN"/>
    <property type="match status" value="1"/>
</dbReference>
<evidence type="ECO:0000259" key="1">
    <source>
        <dbReference type="Pfam" id="PF00190"/>
    </source>
</evidence>
<dbReference type="InterPro" id="IPR011051">
    <property type="entry name" value="RmlC_Cupin_sf"/>
</dbReference>
<dbReference type="InterPro" id="IPR014710">
    <property type="entry name" value="RmlC-like_jellyroll"/>
</dbReference>
<dbReference type="AlphaFoldDB" id="A0AAN8E8Y7"/>